<organism evidence="2 3">
    <name type="scientific">Paenibacillus phyllosphaerae</name>
    <dbReference type="NCBI Taxonomy" id="274593"/>
    <lineage>
        <taxon>Bacteria</taxon>
        <taxon>Bacillati</taxon>
        <taxon>Bacillota</taxon>
        <taxon>Bacilli</taxon>
        <taxon>Bacillales</taxon>
        <taxon>Paenibacillaceae</taxon>
        <taxon>Paenibacillus</taxon>
    </lineage>
</organism>
<evidence type="ECO:0000256" key="1">
    <source>
        <dbReference type="SAM" id="Phobius"/>
    </source>
</evidence>
<dbReference type="RefSeq" id="WP_183602253.1">
    <property type="nucleotide sequence ID" value="NZ_JACHXK010000011.1"/>
</dbReference>
<dbReference type="AlphaFoldDB" id="A0A7W5B0K5"/>
<reference evidence="2 3" key="1">
    <citation type="submission" date="2020-08" db="EMBL/GenBank/DDBJ databases">
        <title>Genomic Encyclopedia of Type Strains, Phase III (KMG-III): the genomes of soil and plant-associated and newly described type strains.</title>
        <authorList>
            <person name="Whitman W."/>
        </authorList>
    </citation>
    <scope>NUCLEOTIDE SEQUENCE [LARGE SCALE GENOMIC DNA]</scope>
    <source>
        <strain evidence="2 3">CECT 5862</strain>
    </source>
</reference>
<keyword evidence="1" id="KW-1133">Transmembrane helix</keyword>
<accession>A0A7W5B0K5</accession>
<dbReference type="EMBL" id="JACHXK010000011">
    <property type="protein sequence ID" value="MBB3112205.1"/>
    <property type="molecule type" value="Genomic_DNA"/>
</dbReference>
<feature type="transmembrane region" description="Helical" evidence="1">
    <location>
        <begin position="16"/>
        <end position="33"/>
    </location>
</feature>
<dbReference type="Proteomes" id="UP000570361">
    <property type="component" value="Unassembled WGS sequence"/>
</dbReference>
<evidence type="ECO:0000313" key="3">
    <source>
        <dbReference type="Proteomes" id="UP000570361"/>
    </source>
</evidence>
<protein>
    <submittedName>
        <fullName evidence="2">Uncharacterized protein</fullName>
    </submittedName>
</protein>
<sequence>MEREWTFEITTKKRKVLLWVVLIPLALLFVWVIRVPADVKEITLTEVKWSGDKLIIDGEFNNKFDRYKGYSIVHTNSGYVKLKIYAGLIGKRKIHIETRETKLNSVCFYRKGSVKPEDLIRPTG</sequence>
<gene>
    <name evidence="2" type="ORF">FHS18_004291</name>
</gene>
<evidence type="ECO:0000313" key="2">
    <source>
        <dbReference type="EMBL" id="MBB3112205.1"/>
    </source>
</evidence>
<comment type="caution">
    <text evidence="2">The sequence shown here is derived from an EMBL/GenBank/DDBJ whole genome shotgun (WGS) entry which is preliminary data.</text>
</comment>
<name>A0A7W5B0K5_9BACL</name>
<keyword evidence="1" id="KW-0472">Membrane</keyword>
<proteinExistence type="predicted"/>
<keyword evidence="1" id="KW-0812">Transmembrane</keyword>
<keyword evidence="3" id="KW-1185">Reference proteome</keyword>